<feature type="domain" description="GST C-terminal" evidence="6">
    <location>
        <begin position="88"/>
        <end position="218"/>
    </location>
</feature>
<dbReference type="InterPro" id="IPR004045">
    <property type="entry name" value="Glutathione_S-Trfase_N"/>
</dbReference>
<reference evidence="7" key="1">
    <citation type="submission" date="2021-01" db="EMBL/GenBank/DDBJ databases">
        <authorList>
            <person name="Lovell J.T."/>
            <person name="Bentley N."/>
            <person name="Bhattarai G."/>
            <person name="Jenkins J.W."/>
            <person name="Sreedasyam A."/>
            <person name="Alarcon Y."/>
            <person name="Bock C."/>
            <person name="Boston L."/>
            <person name="Carlson J."/>
            <person name="Cervantes K."/>
            <person name="Clermont K."/>
            <person name="Krom N."/>
            <person name="Kubenka K."/>
            <person name="Mamidi S."/>
            <person name="Mattison C."/>
            <person name="Monteros M."/>
            <person name="Pisani C."/>
            <person name="Plott C."/>
            <person name="Rajasekar S."/>
            <person name="Rhein H.S."/>
            <person name="Rohla C."/>
            <person name="Song M."/>
            <person name="Hilaire R.S."/>
            <person name="Shu S."/>
            <person name="Wells L."/>
            <person name="Wang X."/>
            <person name="Webber J."/>
            <person name="Heerema R.J."/>
            <person name="Klein P."/>
            <person name="Conner P."/>
            <person name="Grauke L."/>
            <person name="Grimwood J."/>
            <person name="Schmutz J."/>
            <person name="Randall J.J."/>
        </authorList>
    </citation>
    <scope>NUCLEOTIDE SEQUENCE</scope>
    <source>
        <tissue evidence="7">Leaf</tissue>
    </source>
</reference>
<dbReference type="AlphaFoldDB" id="A0A922A0Y0"/>
<dbReference type="PANTHER" id="PTHR11260:SF614">
    <property type="entry name" value="GLUTATHIONE S-TRANSFERASE"/>
    <property type="match status" value="1"/>
</dbReference>
<evidence type="ECO:0000256" key="3">
    <source>
        <dbReference type="ARBA" id="ARBA00047960"/>
    </source>
</evidence>
<dbReference type="SFLD" id="SFLDG01152">
    <property type="entry name" value="Main.3:_Omega-_and_Tau-like"/>
    <property type="match status" value="1"/>
</dbReference>
<evidence type="ECO:0000313" key="7">
    <source>
        <dbReference type="EMBL" id="KAG6672953.1"/>
    </source>
</evidence>
<dbReference type="InterPro" id="IPR040079">
    <property type="entry name" value="Glutathione_S-Trfase"/>
</dbReference>
<dbReference type="SFLD" id="SFLDG00358">
    <property type="entry name" value="Main_(cytGST)"/>
    <property type="match status" value="1"/>
</dbReference>
<feature type="domain" description="GST N-terminal" evidence="5">
    <location>
        <begin position="3"/>
        <end position="82"/>
    </location>
</feature>
<dbReference type="GO" id="GO:0004364">
    <property type="term" value="F:glutathione transferase activity"/>
    <property type="evidence" value="ECO:0007669"/>
    <property type="project" value="UniProtKB-EC"/>
</dbReference>
<keyword evidence="2" id="KW-0808">Transferase</keyword>
<dbReference type="GO" id="GO:0006749">
    <property type="term" value="P:glutathione metabolic process"/>
    <property type="evidence" value="ECO:0007669"/>
    <property type="project" value="InterPro"/>
</dbReference>
<evidence type="ECO:0000256" key="2">
    <source>
        <dbReference type="ARBA" id="ARBA00022679"/>
    </source>
</evidence>
<dbReference type="PANTHER" id="PTHR11260">
    <property type="entry name" value="GLUTATHIONE S-TRANSFERASE, GST, SUPERFAMILY, GST DOMAIN CONTAINING"/>
    <property type="match status" value="1"/>
</dbReference>
<evidence type="ECO:0000256" key="1">
    <source>
        <dbReference type="ARBA" id="ARBA00012452"/>
    </source>
</evidence>
<dbReference type="EC" id="2.5.1.18" evidence="1"/>
<dbReference type="FunFam" id="1.20.1050.10:FF:000012">
    <property type="entry name" value="Tau class glutathione S-transferase"/>
    <property type="match status" value="1"/>
</dbReference>
<dbReference type="InterPro" id="IPR045073">
    <property type="entry name" value="Omega/Tau-like"/>
</dbReference>
<comment type="catalytic activity">
    <reaction evidence="3">
        <text>RX + glutathione = an S-substituted glutathione + a halide anion + H(+)</text>
        <dbReference type="Rhea" id="RHEA:16437"/>
        <dbReference type="ChEBI" id="CHEBI:15378"/>
        <dbReference type="ChEBI" id="CHEBI:16042"/>
        <dbReference type="ChEBI" id="CHEBI:17792"/>
        <dbReference type="ChEBI" id="CHEBI:57925"/>
        <dbReference type="ChEBI" id="CHEBI:90779"/>
        <dbReference type="EC" id="2.5.1.18"/>
    </reaction>
</comment>
<dbReference type="GO" id="GO:0005737">
    <property type="term" value="C:cytoplasm"/>
    <property type="evidence" value="ECO:0007669"/>
    <property type="project" value="TreeGrafter"/>
</dbReference>
<name>A0A922A0Y0_CARIL</name>
<dbReference type="Proteomes" id="UP000811246">
    <property type="component" value="Chromosome 16"/>
</dbReference>
<dbReference type="InterPro" id="IPR004046">
    <property type="entry name" value="GST_C"/>
</dbReference>
<evidence type="ECO:0000259" key="6">
    <source>
        <dbReference type="PROSITE" id="PS50405"/>
    </source>
</evidence>
<dbReference type="PROSITE" id="PS50404">
    <property type="entry name" value="GST_NTER"/>
    <property type="match status" value="1"/>
</dbReference>
<comment type="caution">
    <text evidence="7">The sequence shown here is derived from an EMBL/GenBank/DDBJ whole genome shotgun (WGS) entry which is preliminary data.</text>
</comment>
<organism evidence="7 8">
    <name type="scientific">Carya illinoinensis</name>
    <name type="common">Pecan</name>
    <dbReference type="NCBI Taxonomy" id="32201"/>
    <lineage>
        <taxon>Eukaryota</taxon>
        <taxon>Viridiplantae</taxon>
        <taxon>Streptophyta</taxon>
        <taxon>Embryophyta</taxon>
        <taxon>Tracheophyta</taxon>
        <taxon>Spermatophyta</taxon>
        <taxon>Magnoliopsida</taxon>
        <taxon>eudicotyledons</taxon>
        <taxon>Gunneridae</taxon>
        <taxon>Pentapetalae</taxon>
        <taxon>rosids</taxon>
        <taxon>fabids</taxon>
        <taxon>Fagales</taxon>
        <taxon>Juglandaceae</taxon>
        <taxon>Carya</taxon>
    </lineage>
</organism>
<dbReference type="InterPro" id="IPR045074">
    <property type="entry name" value="GST_C_Tau"/>
</dbReference>
<dbReference type="InterPro" id="IPR010987">
    <property type="entry name" value="Glutathione-S-Trfase_C-like"/>
</dbReference>
<dbReference type="FunFam" id="3.40.30.10:FF:000014">
    <property type="entry name" value="Tau class glutathione S-transferase"/>
    <property type="match status" value="1"/>
</dbReference>
<dbReference type="CDD" id="cd03058">
    <property type="entry name" value="GST_N_Tau"/>
    <property type="match status" value="1"/>
</dbReference>
<sequence>MGDQVKLISTPLSLPGCRVEWALKLKGVDYEYIEEDLRNKSRLLLDSNPVHKKVPVLLHAGKPIVESLVILEYIEETWKDKYPLLSEDPHERAMARFWAKFGDEKCIVGAFGAAWLTEGEEKNKVIQSAQESLAFLEKQIQGKKYFGGEQIGFLDLAVGWIPHWLKALEEVGEMKVLDAGRFPLLHEWGQNFLEIPLIKESIPPREKLVVEYFNAGKSFKRSLEAANKP</sequence>
<comment type="similarity">
    <text evidence="4">Belongs to the GST superfamily.</text>
</comment>
<evidence type="ECO:0000256" key="4">
    <source>
        <dbReference type="RuleBase" id="RU003494"/>
    </source>
</evidence>
<dbReference type="EMBL" id="CM031840">
    <property type="protein sequence ID" value="KAG6672953.1"/>
    <property type="molecule type" value="Genomic_DNA"/>
</dbReference>
<dbReference type="SFLD" id="SFLDS00019">
    <property type="entry name" value="Glutathione_Transferase_(cytos"/>
    <property type="match status" value="1"/>
</dbReference>
<dbReference type="PROSITE" id="PS50405">
    <property type="entry name" value="GST_CTER"/>
    <property type="match status" value="1"/>
</dbReference>
<dbReference type="Pfam" id="PF00043">
    <property type="entry name" value="GST_C"/>
    <property type="match status" value="1"/>
</dbReference>
<gene>
    <name evidence="7" type="ORF">I3842_16G085200</name>
</gene>
<evidence type="ECO:0000259" key="5">
    <source>
        <dbReference type="PROSITE" id="PS50404"/>
    </source>
</evidence>
<protein>
    <recommendedName>
        <fullName evidence="1">glutathione transferase</fullName>
        <ecNumber evidence="1">2.5.1.18</ecNumber>
    </recommendedName>
</protein>
<accession>A0A922A0Y0</accession>
<proteinExistence type="inferred from homology"/>
<evidence type="ECO:0000313" key="8">
    <source>
        <dbReference type="Proteomes" id="UP000811246"/>
    </source>
</evidence>
<dbReference type="Pfam" id="PF02798">
    <property type="entry name" value="GST_N"/>
    <property type="match status" value="1"/>
</dbReference>
<dbReference type="CDD" id="cd03185">
    <property type="entry name" value="GST_C_Tau"/>
    <property type="match status" value="1"/>
</dbReference>